<reference evidence="1" key="1">
    <citation type="submission" date="2024-09" db="EMBL/GenBank/DDBJ databases">
        <title>Black Yeasts Isolated from many extreme environments.</title>
        <authorList>
            <person name="Coleine C."/>
            <person name="Stajich J.E."/>
            <person name="Selbmann L."/>
        </authorList>
    </citation>
    <scope>NUCLEOTIDE SEQUENCE</scope>
    <source>
        <strain evidence="1">CCFEE 5737</strain>
    </source>
</reference>
<dbReference type="Proteomes" id="UP001186974">
    <property type="component" value="Unassembled WGS sequence"/>
</dbReference>
<protein>
    <submittedName>
        <fullName evidence="1">Uncharacterized protein</fullName>
    </submittedName>
</protein>
<sequence>MTQPSLNTTFDTSLIDLSPDPTQKAPGSDSFSTSSTIPDAPPSAAEPFEINSSSDSNPTTAEQDTTSPTRSQPKMPVQYMPTSQAYDAWASVYDTDGNILQAVDDMQLETLLPAFLSPISASSSSTAPNGTKRIHIVDLGCGTGRNTLKLLQHAWPAGVEVHVTGIDASAKMLELAANKLSSAASASASASNVTYDLRQHDLLPHMTADDEQYTLSSGDHDQHASALQPIPVEGLELADAVLSTLVLEHFPLPAYFSIIRSLLRPNGVALVTNMHPEMGSKSQAGFVATDAEGRSKKVRGRSWIHGVEETVLEAGRCGMDVESGVREREVNEGMVREGMLGGRGRKWVGVRVWYGLVLRRNG</sequence>
<proteinExistence type="predicted"/>
<accession>A0ACC3D417</accession>
<evidence type="ECO:0000313" key="1">
    <source>
        <dbReference type="EMBL" id="KAK3061483.1"/>
    </source>
</evidence>
<organism evidence="1 2">
    <name type="scientific">Coniosporium uncinatum</name>
    <dbReference type="NCBI Taxonomy" id="93489"/>
    <lineage>
        <taxon>Eukaryota</taxon>
        <taxon>Fungi</taxon>
        <taxon>Dikarya</taxon>
        <taxon>Ascomycota</taxon>
        <taxon>Pezizomycotina</taxon>
        <taxon>Dothideomycetes</taxon>
        <taxon>Dothideomycetes incertae sedis</taxon>
        <taxon>Coniosporium</taxon>
    </lineage>
</organism>
<comment type="caution">
    <text evidence="1">The sequence shown here is derived from an EMBL/GenBank/DDBJ whole genome shotgun (WGS) entry which is preliminary data.</text>
</comment>
<name>A0ACC3D417_9PEZI</name>
<keyword evidence="2" id="KW-1185">Reference proteome</keyword>
<evidence type="ECO:0000313" key="2">
    <source>
        <dbReference type="Proteomes" id="UP001186974"/>
    </source>
</evidence>
<gene>
    <name evidence="1" type="ORF">LTS18_006104</name>
</gene>
<dbReference type="EMBL" id="JAWDJW010007816">
    <property type="protein sequence ID" value="KAK3061483.1"/>
    <property type="molecule type" value="Genomic_DNA"/>
</dbReference>